<organism evidence="4">
    <name type="scientific">Sorangium cellulosum</name>
    <name type="common">Polyangium cellulosum</name>
    <dbReference type="NCBI Taxonomy" id="56"/>
    <lineage>
        <taxon>Bacteria</taxon>
        <taxon>Pseudomonadati</taxon>
        <taxon>Myxococcota</taxon>
        <taxon>Polyangia</taxon>
        <taxon>Polyangiales</taxon>
        <taxon>Polyangiaceae</taxon>
        <taxon>Sorangium</taxon>
    </lineage>
</organism>
<keyword evidence="2" id="KW-0378">Hydrolase</keyword>
<dbReference type="InterPro" id="IPR036881">
    <property type="entry name" value="Glyco_hydro_3_C_sf"/>
</dbReference>
<dbReference type="Gene3D" id="2.60.40.10">
    <property type="entry name" value="Immunoglobulins"/>
    <property type="match status" value="1"/>
</dbReference>
<dbReference type="InterPro" id="IPR001764">
    <property type="entry name" value="Glyco_hydro_3_N"/>
</dbReference>
<comment type="similarity">
    <text evidence="1">Belongs to the glycosyl hydrolase 3 family.</text>
</comment>
<evidence type="ECO:0000256" key="2">
    <source>
        <dbReference type="ARBA" id="ARBA00022801"/>
    </source>
</evidence>
<name>E5FND8_SORCE</name>
<evidence type="ECO:0000313" key="4">
    <source>
        <dbReference type="EMBL" id="ADN68487.1"/>
    </source>
</evidence>
<dbReference type="Gene3D" id="3.20.20.300">
    <property type="entry name" value="Glycoside hydrolase, family 3, N-terminal domain"/>
    <property type="match status" value="1"/>
</dbReference>
<dbReference type="Pfam" id="PF00933">
    <property type="entry name" value="Glyco_hydro_3"/>
    <property type="match status" value="1"/>
</dbReference>
<sequence>MHGTGVPKIGWGTFPPEALKGAGYIPGIPRLGIPPVTSADSASGVNVADMRTTPLPAPIALAASWDTELAGEYGERIAIELRTLGYTQGLGGGINLAREPRSGRTFEYMGEDPVLSGEMIAARTIGTQSQKVLATVKHYAMNGQETNRAASDSQVDERTMRETELLAFEIAVKRGRPASVMCAYNKVNGTYACENPYLLTDVLKEEWGFKGIVQSDWAATHSTAPAALAGLDEEQPSVPEGVTAPPGFGPFFSTALRAAVDGGEVPMSRLDDMVQRKLRTLIRVGVFDAPPTPAGAIDEEAGHALALSVARRSSVLLKNATVLGTTQKALPLTAADLSSIVVVGGHADVGVLSGGGSGEVPPPDGNAVSGCEEPAPDPGTLPIPRCATWYKSAPLAAIQAKAPRATVTYFDGTDAEAAADAAEDADVAIVFATQWETEALDLPTLSLPDPTTDPVNQSYDQDALIEAVASKAKRTVVVLETGSPVTMPWLDHVHAVLEAWYPGVRGGQAIADLLFGDVNPSGKLPITFPKRDADLPQTTISSSDPIVRYTEGLLVGYRWYDAKRIEPLFPFGHGLSYTTFGYSSMVATADWKGNVTISFAVTNQGPVAGAETAQVYATLPTGLGEPPQRLVDWEKVWLEPGESRTLRFVVPAQRLATWDVTTHAWKVNPGDYRFTAASSSRDPHALTKSVRLTRALRRQLRAAGISSE</sequence>
<gene>
    <name evidence="4" type="primary">sorL</name>
</gene>
<dbReference type="SMART" id="SM01217">
    <property type="entry name" value="Fn3_like"/>
    <property type="match status" value="1"/>
</dbReference>
<evidence type="ECO:0000259" key="3">
    <source>
        <dbReference type="SMART" id="SM01217"/>
    </source>
</evidence>
<dbReference type="Gene3D" id="3.40.50.1700">
    <property type="entry name" value="Glycoside hydrolase family 3 C-terminal domain"/>
    <property type="match status" value="1"/>
</dbReference>
<dbReference type="EMBL" id="HM584908">
    <property type="protein sequence ID" value="ADN68487.1"/>
    <property type="molecule type" value="Genomic_DNA"/>
</dbReference>
<evidence type="ECO:0000256" key="1">
    <source>
        <dbReference type="ARBA" id="ARBA00005336"/>
    </source>
</evidence>
<feature type="domain" description="Fibronectin type III-like" evidence="3">
    <location>
        <begin position="611"/>
        <end position="680"/>
    </location>
</feature>
<dbReference type="InterPro" id="IPR002772">
    <property type="entry name" value="Glyco_hydro_3_C"/>
</dbReference>
<accession>E5FND8</accession>
<proteinExistence type="inferred from homology"/>
<dbReference type="SUPFAM" id="SSF51445">
    <property type="entry name" value="(Trans)glycosidases"/>
    <property type="match status" value="1"/>
</dbReference>
<dbReference type="InterPro" id="IPR036962">
    <property type="entry name" value="Glyco_hydro_3_N_sf"/>
</dbReference>
<protein>
    <submittedName>
        <fullName evidence="4">SorL</fullName>
    </submittedName>
</protein>
<dbReference type="GO" id="GO:0004553">
    <property type="term" value="F:hydrolase activity, hydrolyzing O-glycosyl compounds"/>
    <property type="evidence" value="ECO:0007669"/>
    <property type="project" value="InterPro"/>
</dbReference>
<dbReference type="Pfam" id="PF01915">
    <property type="entry name" value="Glyco_hydro_3_C"/>
    <property type="match status" value="1"/>
</dbReference>
<dbReference type="CAZy" id="GH3">
    <property type="family name" value="Glycoside Hydrolase Family 3"/>
</dbReference>
<dbReference type="PANTHER" id="PTHR42715">
    <property type="entry name" value="BETA-GLUCOSIDASE"/>
    <property type="match status" value="1"/>
</dbReference>
<dbReference type="SUPFAM" id="SSF52279">
    <property type="entry name" value="Beta-D-glucan exohydrolase, C-terminal domain"/>
    <property type="match status" value="1"/>
</dbReference>
<dbReference type="AlphaFoldDB" id="E5FND8"/>
<dbReference type="PANTHER" id="PTHR42715:SF10">
    <property type="entry name" value="BETA-GLUCOSIDASE"/>
    <property type="match status" value="1"/>
</dbReference>
<dbReference type="Pfam" id="PF14310">
    <property type="entry name" value="Fn3-like"/>
    <property type="match status" value="1"/>
</dbReference>
<dbReference type="InterPro" id="IPR050288">
    <property type="entry name" value="Cellulose_deg_GH3"/>
</dbReference>
<dbReference type="InterPro" id="IPR017853">
    <property type="entry name" value="GH"/>
</dbReference>
<dbReference type="InterPro" id="IPR013783">
    <property type="entry name" value="Ig-like_fold"/>
</dbReference>
<dbReference type="InterPro" id="IPR026891">
    <property type="entry name" value="Fn3-like"/>
</dbReference>
<dbReference type="GO" id="GO:0005975">
    <property type="term" value="P:carbohydrate metabolic process"/>
    <property type="evidence" value="ECO:0007669"/>
    <property type="project" value="InterPro"/>
</dbReference>
<reference evidence="4" key="1">
    <citation type="journal article" date="2010" name="ChemBioChem">
        <title>Analysis of the sorangicin gene cluster reinforces the utility of a combined phylogenetic/retrobiosynthetic analysis for deciphering natural product assembly by trans-AT PKS.</title>
        <authorList>
            <person name="Irschik H."/>
            <person name="Kopp M."/>
            <person name="Weissman K.J."/>
            <person name="Buntin K."/>
            <person name="Piel J."/>
            <person name="Muller R."/>
        </authorList>
    </citation>
    <scope>NUCLEOTIDE SEQUENCE</scope>
    <source>
        <strain evidence="4">So ce12</strain>
    </source>
</reference>
<dbReference type="PRINTS" id="PR00133">
    <property type="entry name" value="GLHYDRLASE3"/>
</dbReference>